<evidence type="ECO:0000313" key="4">
    <source>
        <dbReference type="Proteomes" id="UP000479190"/>
    </source>
</evidence>
<dbReference type="Pfam" id="PF25298">
    <property type="entry name" value="Baculo_FP_2nd"/>
    <property type="match status" value="1"/>
</dbReference>
<feature type="non-terminal residue" evidence="3">
    <location>
        <position position="1"/>
    </location>
</feature>
<evidence type="ECO:0000259" key="2">
    <source>
        <dbReference type="Pfam" id="PF25298"/>
    </source>
</evidence>
<keyword evidence="4" id="KW-1185">Reference proteome</keyword>
<feature type="coiled-coil region" evidence="1">
    <location>
        <begin position="177"/>
        <end position="204"/>
    </location>
</feature>
<dbReference type="Proteomes" id="UP000479190">
    <property type="component" value="Unassembled WGS sequence"/>
</dbReference>
<keyword evidence="1" id="KW-0175">Coiled coil</keyword>
<dbReference type="InterPro" id="IPR057251">
    <property type="entry name" value="FP_C"/>
</dbReference>
<dbReference type="AlphaFoldDB" id="A0A6H5HYU3"/>
<proteinExistence type="predicted"/>
<name>A0A6H5HYU3_9HYME</name>
<feature type="domain" description="FP protein C-terminal" evidence="2">
    <location>
        <begin position="299"/>
        <end position="345"/>
    </location>
</feature>
<protein>
    <recommendedName>
        <fullName evidence="2">FP protein C-terminal domain-containing protein</fullName>
    </recommendedName>
</protein>
<dbReference type="OrthoDB" id="7471137at2759"/>
<organism evidence="3 4">
    <name type="scientific">Trichogramma brassicae</name>
    <dbReference type="NCBI Taxonomy" id="86971"/>
    <lineage>
        <taxon>Eukaryota</taxon>
        <taxon>Metazoa</taxon>
        <taxon>Ecdysozoa</taxon>
        <taxon>Arthropoda</taxon>
        <taxon>Hexapoda</taxon>
        <taxon>Insecta</taxon>
        <taxon>Pterygota</taxon>
        <taxon>Neoptera</taxon>
        <taxon>Endopterygota</taxon>
        <taxon>Hymenoptera</taxon>
        <taxon>Apocrita</taxon>
        <taxon>Proctotrupomorpha</taxon>
        <taxon>Chalcidoidea</taxon>
        <taxon>Trichogrammatidae</taxon>
        <taxon>Trichogramma</taxon>
    </lineage>
</organism>
<accession>A0A6H5HYU3</accession>
<sequence length="346" mass="38010">SSPSSDPDLVHRAGYPGRYLCENIATSRRLSSPSSDFDLVRRARTSTSPAHVHVVPATLNIAHAKNAVNICRASALVKACCVRLAEGGDSNFDGVAERRRTDCALAVSDICVDARTAFLDARRDLSINSGDSEVDMSATDGSDALGAILAGQKSLEAMVASQGARLEELLLASNERIDKALAAVSANEQRITQLLNEHEQLKTQGHPRLARLALLGSPDSAQDVQDYHFFGNDPVPRRDDARHAERTFSFAVTFKRTITRNHIIRRKHAHGLIKYSDIQQGRPDAEIRLYELLPGPVYKLFRAAKARGRERKYASVWADDGRVFARKSASSERIELVTESDLNKLA</sequence>
<gene>
    <name evidence="3" type="ORF">TBRA_LOCUS1993</name>
</gene>
<dbReference type="EMBL" id="CADCXV010000391">
    <property type="protein sequence ID" value="CAB0029977.1"/>
    <property type="molecule type" value="Genomic_DNA"/>
</dbReference>
<reference evidence="3 4" key="1">
    <citation type="submission" date="2020-02" db="EMBL/GenBank/DDBJ databases">
        <authorList>
            <person name="Ferguson B K."/>
        </authorList>
    </citation>
    <scope>NUCLEOTIDE SEQUENCE [LARGE SCALE GENOMIC DNA]</scope>
</reference>
<evidence type="ECO:0000313" key="3">
    <source>
        <dbReference type="EMBL" id="CAB0029977.1"/>
    </source>
</evidence>
<evidence type="ECO:0000256" key="1">
    <source>
        <dbReference type="SAM" id="Coils"/>
    </source>
</evidence>